<dbReference type="GO" id="GO:0008855">
    <property type="term" value="F:exodeoxyribonuclease VII activity"/>
    <property type="evidence" value="ECO:0007669"/>
    <property type="project" value="UniProtKB-EC"/>
</dbReference>
<dbReference type="InterPro" id="IPR025824">
    <property type="entry name" value="OB-fold_nuc-bd_dom"/>
</dbReference>
<evidence type="ECO:0000259" key="6">
    <source>
        <dbReference type="Pfam" id="PF02601"/>
    </source>
</evidence>
<organism evidence="8">
    <name type="scientific">hydrothermal vent metagenome</name>
    <dbReference type="NCBI Taxonomy" id="652676"/>
    <lineage>
        <taxon>unclassified sequences</taxon>
        <taxon>metagenomes</taxon>
        <taxon>ecological metagenomes</taxon>
    </lineage>
</organism>
<name>A0A3B1DXM6_9ZZZZ</name>
<evidence type="ECO:0000256" key="4">
    <source>
        <dbReference type="ARBA" id="ARBA00022839"/>
    </source>
</evidence>
<dbReference type="EC" id="3.1.11.6" evidence="8"/>
<dbReference type="EMBL" id="UOGL01000596">
    <property type="protein sequence ID" value="VAX41883.1"/>
    <property type="molecule type" value="Genomic_DNA"/>
</dbReference>
<keyword evidence="3 8" id="KW-0378">Hydrolase</keyword>
<proteinExistence type="inferred from homology"/>
<dbReference type="Pfam" id="PF13742">
    <property type="entry name" value="tRNA_anti_2"/>
    <property type="match status" value="1"/>
</dbReference>
<reference evidence="8" key="1">
    <citation type="submission" date="2018-06" db="EMBL/GenBank/DDBJ databases">
        <authorList>
            <person name="Zhirakovskaya E."/>
        </authorList>
    </citation>
    <scope>NUCLEOTIDE SEQUENCE</scope>
</reference>
<dbReference type="GO" id="GO:0003676">
    <property type="term" value="F:nucleic acid binding"/>
    <property type="evidence" value="ECO:0007669"/>
    <property type="project" value="InterPro"/>
</dbReference>
<evidence type="ECO:0000256" key="1">
    <source>
        <dbReference type="ARBA" id="ARBA00022490"/>
    </source>
</evidence>
<dbReference type="NCBIfam" id="TIGR00237">
    <property type="entry name" value="xseA"/>
    <property type="match status" value="1"/>
</dbReference>
<protein>
    <submittedName>
        <fullName evidence="8">Exodeoxyribonuclease VII large subunit</fullName>
        <ecNumber evidence="8">3.1.11.6</ecNumber>
    </submittedName>
</protein>
<dbReference type="GO" id="GO:0009318">
    <property type="term" value="C:exodeoxyribonuclease VII complex"/>
    <property type="evidence" value="ECO:0007669"/>
    <property type="project" value="InterPro"/>
</dbReference>
<dbReference type="PANTHER" id="PTHR30008">
    <property type="entry name" value="EXODEOXYRIBONUCLEASE 7 LARGE SUBUNIT"/>
    <property type="match status" value="1"/>
</dbReference>
<keyword evidence="1" id="KW-0963">Cytoplasm</keyword>
<dbReference type="Pfam" id="PF02601">
    <property type="entry name" value="Exonuc_VII_L"/>
    <property type="match status" value="1"/>
</dbReference>
<dbReference type="InterPro" id="IPR020579">
    <property type="entry name" value="Exonuc_VII_lsu_C"/>
</dbReference>
<dbReference type="HAMAP" id="MF_00378">
    <property type="entry name" value="Exonuc_7_L"/>
    <property type="match status" value="1"/>
</dbReference>
<dbReference type="CDD" id="cd04489">
    <property type="entry name" value="ExoVII_LU_OBF"/>
    <property type="match status" value="1"/>
</dbReference>
<dbReference type="InterPro" id="IPR003753">
    <property type="entry name" value="Exonuc_VII_L"/>
</dbReference>
<dbReference type="PANTHER" id="PTHR30008:SF0">
    <property type="entry name" value="EXODEOXYRIBONUCLEASE 7 LARGE SUBUNIT"/>
    <property type="match status" value="1"/>
</dbReference>
<feature type="region of interest" description="Disordered" evidence="5">
    <location>
        <begin position="364"/>
        <end position="395"/>
    </location>
</feature>
<keyword evidence="2" id="KW-0540">Nuclease</keyword>
<gene>
    <name evidence="8" type="ORF">MNBD_PLANCTO02-3147</name>
</gene>
<accession>A0A3B1DXM6</accession>
<evidence type="ECO:0000259" key="7">
    <source>
        <dbReference type="Pfam" id="PF13742"/>
    </source>
</evidence>
<dbReference type="GO" id="GO:0006308">
    <property type="term" value="P:DNA catabolic process"/>
    <property type="evidence" value="ECO:0007669"/>
    <property type="project" value="InterPro"/>
</dbReference>
<feature type="domain" description="OB-fold nucleic acid binding" evidence="7">
    <location>
        <begin position="6"/>
        <end position="98"/>
    </location>
</feature>
<sequence length="395" mass="43707">MVENSLSVSEITRQLKELVESNFYQVSVMGEISNCTKAGSGHIYLTLKDDSSQLRGVMWRSKAERLKFDVHDGLEVIATGPIEVYAARGSYQMIIERLQPQGIGPLELAFQQMREKLAAEGLFDVERKRALPHFPRKIALVTSPTSAAVRDMLQVLTRRWNVNDIIVLPVRVQGAGAAEEIAAALNIVQTIPGVDLVITGRGGGSLEDLWAFNEEVVARAIANCPIPVISAVGHEIDITIADLVADRRALTPSEAAELAVPLQDDFQRALLQMQQRMTNALRDRSRWARTSLDAISSRRLFTHPLELVHDKMQYVDAIEDRLQRAIKTKTTSSQQQIDQLALSLDALSPLAVLQRGYSITTHAKTGKSIRSPKDVKPGDKLCTRLSDGEITSRVE</sequence>
<feature type="domain" description="Exonuclease VII large subunit C-terminal" evidence="6">
    <location>
        <begin position="122"/>
        <end position="341"/>
    </location>
</feature>
<evidence type="ECO:0000256" key="5">
    <source>
        <dbReference type="SAM" id="MobiDB-lite"/>
    </source>
</evidence>
<dbReference type="AlphaFoldDB" id="A0A3B1DXM6"/>
<evidence type="ECO:0000256" key="2">
    <source>
        <dbReference type="ARBA" id="ARBA00022722"/>
    </source>
</evidence>
<evidence type="ECO:0000256" key="3">
    <source>
        <dbReference type="ARBA" id="ARBA00022801"/>
    </source>
</evidence>
<feature type="compositionally biased region" description="Basic and acidic residues" evidence="5">
    <location>
        <begin position="371"/>
        <end position="395"/>
    </location>
</feature>
<evidence type="ECO:0000313" key="8">
    <source>
        <dbReference type="EMBL" id="VAX41883.1"/>
    </source>
</evidence>
<keyword evidence="4" id="KW-0269">Exonuclease</keyword>